<evidence type="ECO:0000313" key="2">
    <source>
        <dbReference type="EMBL" id="MCH4565514.1"/>
    </source>
</evidence>
<proteinExistence type="predicted"/>
<dbReference type="InterPro" id="IPR021326">
    <property type="entry name" value="DUF2931"/>
</dbReference>
<name>A0ABS9S0D9_9GAMM</name>
<evidence type="ECO:0000313" key="3">
    <source>
        <dbReference type="Proteomes" id="UP001202117"/>
    </source>
</evidence>
<comment type="caution">
    <text evidence="2">The sequence shown here is derived from an EMBL/GenBank/DDBJ whole genome shotgun (WGS) entry which is preliminary data.</text>
</comment>
<dbReference type="EMBL" id="JAKVPY010000048">
    <property type="protein sequence ID" value="MCH4565514.1"/>
    <property type="molecule type" value="Genomic_DNA"/>
</dbReference>
<feature type="chain" id="PRO_5045561791" evidence="1">
    <location>
        <begin position="23"/>
        <end position="198"/>
    </location>
</feature>
<dbReference type="Proteomes" id="UP001202117">
    <property type="component" value="Unassembled WGS sequence"/>
</dbReference>
<evidence type="ECO:0000256" key="1">
    <source>
        <dbReference type="SAM" id="SignalP"/>
    </source>
</evidence>
<keyword evidence="3" id="KW-1185">Reference proteome</keyword>
<dbReference type="RefSeq" id="WP_240570049.1">
    <property type="nucleotide sequence ID" value="NZ_JAKVPY010000048.1"/>
</dbReference>
<dbReference type="Pfam" id="PF11153">
    <property type="entry name" value="DUF2931"/>
    <property type="match status" value="1"/>
</dbReference>
<gene>
    <name evidence="2" type="ORF">MKP05_20665</name>
</gene>
<accession>A0ABS9S0D9</accession>
<dbReference type="PROSITE" id="PS51257">
    <property type="entry name" value="PROKAR_LIPOPROTEIN"/>
    <property type="match status" value="1"/>
</dbReference>
<organism evidence="2 3">
    <name type="scientific">Halomonas flagellata</name>
    <dbReference type="NCBI Taxonomy" id="2920385"/>
    <lineage>
        <taxon>Bacteria</taxon>
        <taxon>Pseudomonadati</taxon>
        <taxon>Pseudomonadota</taxon>
        <taxon>Gammaproteobacteria</taxon>
        <taxon>Oceanospirillales</taxon>
        <taxon>Halomonadaceae</taxon>
        <taxon>Halomonas</taxon>
    </lineage>
</organism>
<reference evidence="2 3" key="1">
    <citation type="submission" date="2022-02" db="EMBL/GenBank/DDBJ databases">
        <title>Halomonas fukangensis sp. nov., a halophilic bacterium isolated from a bulk soil of Kalidium foliatum at Fukang.</title>
        <authorList>
            <person name="Huang Y."/>
        </authorList>
    </citation>
    <scope>NUCLEOTIDE SEQUENCE [LARGE SCALE GENOMIC DNA]</scope>
    <source>
        <strain evidence="2 3">EGI 63088</strain>
    </source>
</reference>
<keyword evidence="1" id="KW-0732">Signal</keyword>
<feature type="signal peptide" evidence="1">
    <location>
        <begin position="1"/>
        <end position="22"/>
    </location>
</feature>
<sequence length="198" mass="22758">MPDLLRLGRALLLLVLSWGLTACEAEQQRYEFSVQPVGGPRGWPVWIEELTFDHSWGTPAGNSSAGFEHRPPRLGAVNILPHPMPAPTSMQARWFSYRTQTFYEIDLTLPETDELLREWYREYPASRYLHYLVAGFSGEGEVLVWWRAWCRDCGSDRSQDFHAPIIESAFAEEVEGDPSTFRSQTERRVEEGVIPSPW</sequence>
<protein>
    <submittedName>
        <fullName evidence="2">DUF2931 family protein</fullName>
    </submittedName>
</protein>